<reference evidence="1" key="1">
    <citation type="submission" date="2018-05" db="EMBL/GenBank/DDBJ databases">
        <authorList>
            <person name="Lanie J.A."/>
            <person name="Ng W.-L."/>
            <person name="Kazmierczak K.M."/>
            <person name="Andrzejewski T.M."/>
            <person name="Davidsen T.M."/>
            <person name="Wayne K.J."/>
            <person name="Tettelin H."/>
            <person name="Glass J.I."/>
            <person name="Rusch D."/>
            <person name="Podicherti R."/>
            <person name="Tsui H.-C.T."/>
            <person name="Winkler M.E."/>
        </authorList>
    </citation>
    <scope>NUCLEOTIDE SEQUENCE</scope>
</reference>
<sequence length="94" mass="10822">MAPSLDLQLTQLRRLIEKPDYDHMSVRSHIEEDPAALARALFVEVVASDDVISEENARSYLDLRINFFDDFLSKPTKTAVKTAFEGMLEEWNIH</sequence>
<name>A0A382RMS2_9ZZZZ</name>
<evidence type="ECO:0000313" key="1">
    <source>
        <dbReference type="EMBL" id="SVC99004.1"/>
    </source>
</evidence>
<accession>A0A382RMS2</accession>
<protein>
    <submittedName>
        <fullName evidence="1">Uncharacterized protein</fullName>
    </submittedName>
</protein>
<gene>
    <name evidence="1" type="ORF">METZ01_LOCUS351858</name>
</gene>
<dbReference type="EMBL" id="UINC01122900">
    <property type="protein sequence ID" value="SVC99004.1"/>
    <property type="molecule type" value="Genomic_DNA"/>
</dbReference>
<organism evidence="1">
    <name type="scientific">marine metagenome</name>
    <dbReference type="NCBI Taxonomy" id="408172"/>
    <lineage>
        <taxon>unclassified sequences</taxon>
        <taxon>metagenomes</taxon>
        <taxon>ecological metagenomes</taxon>
    </lineage>
</organism>
<proteinExistence type="predicted"/>
<dbReference type="AlphaFoldDB" id="A0A382RMS2"/>